<evidence type="ECO:0000256" key="5">
    <source>
        <dbReference type="ARBA" id="ARBA00012451"/>
    </source>
</evidence>
<keyword evidence="8" id="KW-0378">Hydrolase</keyword>
<dbReference type="Proteomes" id="UP000190911">
    <property type="component" value="Chromosome I"/>
</dbReference>
<comment type="cofactor">
    <cofactor evidence="1">
        <name>Mg(2+)</name>
        <dbReference type="ChEBI" id="CHEBI:18420"/>
    </cofactor>
</comment>
<dbReference type="Pfam" id="PF21447">
    <property type="entry name" value="Ppx-GppA_III"/>
    <property type="match status" value="1"/>
</dbReference>
<dbReference type="SUPFAM" id="SSF53067">
    <property type="entry name" value="Actin-like ATPase domain"/>
    <property type="match status" value="2"/>
</dbReference>
<dbReference type="FunCoup" id="A0A1M7G5S9">
    <property type="interactions" value="327"/>
</dbReference>
<dbReference type="AlphaFoldDB" id="A0A1M7G5S9"/>
<gene>
    <name evidence="14" type="ORF">SAMN05878437_1295</name>
</gene>
<evidence type="ECO:0000313" key="15">
    <source>
        <dbReference type="Proteomes" id="UP000190911"/>
    </source>
</evidence>
<sequence length="528" mass="58131">MPKDTPFSVADANNATLPSAPHVRQQPQRRAQERRATLKRVAAIDLGSNSFHLLVANCRQGRLQIVARRGEKVQLASGLGDDGQLDDAAIQRALGCLGRFSAFLRNIAPENLRIVGTNALREADNSRAFIDQAEAQLGYPIEIIAGREEARLIYLGAAHALAEHGRRLIVDIGGGSTELIIGEASEPLALESLRMGCVTFSRRFFADGKITSANMRRAELAALSELVHIQRAYQQLGWDELVGTSGTAKAVASVLYAHGDTPQQGIITRTGLHKLRKRLLDCKRLDKVALDGLKADRASILPAGVAVLTAIFEAFSLERMRFAEGALREGVLYDMVGRDHAADSRGKSIETLKYRYSVDPRQAHNVATTAGQLFDLARQTWPLGDEQRRYLCWAAELYELGLAVSHSRFHRHGAYLIEHSDMAGFSRPEQQLLAFLVRAHRRKFPQKECLMLPRARQQDAARLARLLRLAVLFNHSRPQQAPADLPVNIVDEVLEVALSPGDRDSLLGADLEQEAAYLDAAGYGLSLI</sequence>
<dbReference type="RefSeq" id="WP_079552244.1">
    <property type="nucleotide sequence ID" value="NZ_LT670847.1"/>
</dbReference>
<dbReference type="SUPFAM" id="SSF109604">
    <property type="entry name" value="HD-domain/PDEase-like"/>
    <property type="match status" value="1"/>
</dbReference>
<feature type="region of interest" description="Disordered" evidence="11">
    <location>
        <begin position="1"/>
        <end position="31"/>
    </location>
</feature>
<organism evidence="14 15">
    <name type="scientific">Vreelandella subglaciescola</name>
    <dbReference type="NCBI Taxonomy" id="29571"/>
    <lineage>
        <taxon>Bacteria</taxon>
        <taxon>Pseudomonadati</taxon>
        <taxon>Pseudomonadota</taxon>
        <taxon>Gammaproteobacteria</taxon>
        <taxon>Oceanospirillales</taxon>
        <taxon>Halomonadaceae</taxon>
        <taxon>Vreelandella</taxon>
    </lineage>
</organism>
<proteinExistence type="inferred from homology"/>
<dbReference type="InterPro" id="IPR030673">
    <property type="entry name" value="PyroPPase_GppA_Ppx"/>
</dbReference>
<dbReference type="InParanoid" id="A0A1M7G5S9"/>
<evidence type="ECO:0000256" key="3">
    <source>
        <dbReference type="ARBA" id="ARBA00007125"/>
    </source>
</evidence>
<comment type="subcellular location">
    <subcellularLocation>
        <location evidence="2">Cell membrane</location>
        <topology evidence="2">Peripheral membrane protein</topology>
    </subcellularLocation>
</comment>
<dbReference type="Gene3D" id="1.10.3210.10">
    <property type="entry name" value="Hypothetical protein af1432"/>
    <property type="match status" value="1"/>
</dbReference>
<evidence type="ECO:0000256" key="9">
    <source>
        <dbReference type="ARBA" id="ARBA00023136"/>
    </source>
</evidence>
<dbReference type="OrthoDB" id="9793035at2"/>
<dbReference type="FunFam" id="3.30.420.150:FF:000001">
    <property type="entry name" value="Guanosine-5'-triphosphate,3'-diphosphate pyrophosphatase"/>
    <property type="match status" value="1"/>
</dbReference>
<dbReference type="InterPro" id="IPR043129">
    <property type="entry name" value="ATPase_NBD"/>
</dbReference>
<dbReference type="InterPro" id="IPR048950">
    <property type="entry name" value="Ppx_GppA_C"/>
</dbReference>
<dbReference type="GO" id="GO:0006798">
    <property type="term" value="P:polyphosphate catabolic process"/>
    <property type="evidence" value="ECO:0007669"/>
    <property type="project" value="TreeGrafter"/>
</dbReference>
<dbReference type="InterPro" id="IPR022371">
    <property type="entry name" value="Exopolyphosphatase"/>
</dbReference>
<reference evidence="14 15" key="1">
    <citation type="submission" date="2016-11" db="EMBL/GenBank/DDBJ databases">
        <authorList>
            <person name="Jaros S."/>
            <person name="Januszkiewicz K."/>
            <person name="Wedrychowicz H."/>
        </authorList>
    </citation>
    <scope>NUCLEOTIDE SEQUENCE [LARGE SCALE GENOMIC DNA]</scope>
    <source>
        <strain evidence="14 15">ACAM 12</strain>
    </source>
</reference>
<comment type="subunit">
    <text evidence="4">Homodimer.</text>
</comment>
<evidence type="ECO:0000259" key="13">
    <source>
        <dbReference type="Pfam" id="PF21447"/>
    </source>
</evidence>
<dbReference type="Gene3D" id="3.30.420.40">
    <property type="match status" value="1"/>
</dbReference>
<evidence type="ECO:0000256" key="7">
    <source>
        <dbReference type="ARBA" id="ARBA00022475"/>
    </source>
</evidence>
<keyword evidence="9" id="KW-0472">Membrane</keyword>
<evidence type="ECO:0000256" key="10">
    <source>
        <dbReference type="ARBA" id="ARBA00047607"/>
    </source>
</evidence>
<dbReference type="NCBIfam" id="TIGR03706">
    <property type="entry name" value="exo_poly_only"/>
    <property type="match status" value="1"/>
</dbReference>
<evidence type="ECO:0000259" key="12">
    <source>
        <dbReference type="Pfam" id="PF02541"/>
    </source>
</evidence>
<evidence type="ECO:0000256" key="1">
    <source>
        <dbReference type="ARBA" id="ARBA00001946"/>
    </source>
</evidence>
<keyword evidence="7" id="KW-1003">Cell membrane</keyword>
<keyword evidence="15" id="KW-1185">Reference proteome</keyword>
<evidence type="ECO:0000256" key="8">
    <source>
        <dbReference type="ARBA" id="ARBA00022801"/>
    </source>
</evidence>
<dbReference type="PIRSF" id="PIRSF001267">
    <property type="entry name" value="Pyrophosphatase_GppA_Ppx"/>
    <property type="match status" value="1"/>
</dbReference>
<dbReference type="Gene3D" id="3.30.420.150">
    <property type="entry name" value="Exopolyphosphatase. Domain 2"/>
    <property type="match status" value="1"/>
</dbReference>
<comment type="similarity">
    <text evidence="3">Belongs to the GppA/Ppx family.</text>
</comment>
<evidence type="ECO:0000256" key="4">
    <source>
        <dbReference type="ARBA" id="ARBA00011738"/>
    </source>
</evidence>
<accession>A0A1M7G5S9</accession>
<dbReference type="InterPro" id="IPR003695">
    <property type="entry name" value="Ppx_GppA_N"/>
</dbReference>
<comment type="catalytic activity">
    <reaction evidence="10">
        <text>[phosphate](n) + H2O = [phosphate](n-1) + phosphate + H(+)</text>
        <dbReference type="Rhea" id="RHEA:21528"/>
        <dbReference type="Rhea" id="RHEA-COMP:9859"/>
        <dbReference type="Rhea" id="RHEA-COMP:14279"/>
        <dbReference type="ChEBI" id="CHEBI:15377"/>
        <dbReference type="ChEBI" id="CHEBI:15378"/>
        <dbReference type="ChEBI" id="CHEBI:16838"/>
        <dbReference type="ChEBI" id="CHEBI:43474"/>
        <dbReference type="EC" id="3.6.1.11"/>
    </reaction>
</comment>
<evidence type="ECO:0000256" key="2">
    <source>
        <dbReference type="ARBA" id="ARBA00004202"/>
    </source>
</evidence>
<feature type="domain" description="Ppx/GppA phosphatase N-terminal" evidence="12">
    <location>
        <begin position="55"/>
        <end position="337"/>
    </location>
</feature>
<dbReference type="CDD" id="cd24053">
    <property type="entry name" value="ASKHA_NBD_EcPPX-GppA-like"/>
    <property type="match status" value="1"/>
</dbReference>
<dbReference type="FunFam" id="3.30.420.40:FF:000023">
    <property type="entry name" value="Guanosine-5'-triphosphate,3'-diphosphate pyrophosphatase"/>
    <property type="match status" value="1"/>
</dbReference>
<dbReference type="EC" id="3.6.1.11" evidence="5"/>
<evidence type="ECO:0000256" key="6">
    <source>
        <dbReference type="ARBA" id="ARBA00020416"/>
    </source>
</evidence>
<evidence type="ECO:0000256" key="11">
    <source>
        <dbReference type="SAM" id="MobiDB-lite"/>
    </source>
</evidence>
<dbReference type="STRING" id="29571.SAMN05878437_1295"/>
<protein>
    <recommendedName>
        <fullName evidence="6">Exopolyphosphatase</fullName>
        <ecNumber evidence="5">3.6.1.11</ecNumber>
    </recommendedName>
</protein>
<dbReference type="PANTHER" id="PTHR30005">
    <property type="entry name" value="EXOPOLYPHOSPHATASE"/>
    <property type="match status" value="1"/>
</dbReference>
<dbReference type="GO" id="GO:0005886">
    <property type="term" value="C:plasma membrane"/>
    <property type="evidence" value="ECO:0007669"/>
    <property type="project" value="UniProtKB-SubCell"/>
</dbReference>
<feature type="domain" description="Ppx/GppA phosphatase C-terminal" evidence="13">
    <location>
        <begin position="345"/>
        <end position="483"/>
    </location>
</feature>
<dbReference type="InterPro" id="IPR050273">
    <property type="entry name" value="GppA/Ppx_hydrolase"/>
</dbReference>
<dbReference type="Pfam" id="PF02541">
    <property type="entry name" value="Ppx-GppA"/>
    <property type="match status" value="1"/>
</dbReference>
<dbReference type="EMBL" id="LT670847">
    <property type="protein sequence ID" value="SHM11601.1"/>
    <property type="molecule type" value="Genomic_DNA"/>
</dbReference>
<dbReference type="PANTHER" id="PTHR30005:SF14">
    <property type="entry name" value="EXOPOLYPHOSPHATASE"/>
    <property type="match status" value="1"/>
</dbReference>
<dbReference type="GO" id="GO:0004309">
    <property type="term" value="F:exopolyphosphatase activity"/>
    <property type="evidence" value="ECO:0007669"/>
    <property type="project" value="UniProtKB-EC"/>
</dbReference>
<evidence type="ECO:0000313" key="14">
    <source>
        <dbReference type="EMBL" id="SHM11601.1"/>
    </source>
</evidence>
<name>A0A1M7G5S9_9GAMM</name>